<name>A0A1H6AGM2_9ACTN</name>
<dbReference type="InterPro" id="IPR013087">
    <property type="entry name" value="Znf_C2H2_type"/>
</dbReference>
<dbReference type="AlphaFoldDB" id="A0A1H6AGM2"/>
<organism evidence="2 3">
    <name type="scientific">Thermomonospora echinospora</name>
    <dbReference type="NCBI Taxonomy" id="1992"/>
    <lineage>
        <taxon>Bacteria</taxon>
        <taxon>Bacillati</taxon>
        <taxon>Actinomycetota</taxon>
        <taxon>Actinomycetes</taxon>
        <taxon>Streptosporangiales</taxon>
        <taxon>Thermomonosporaceae</taxon>
        <taxon>Thermomonospora</taxon>
    </lineage>
</organism>
<protein>
    <recommendedName>
        <fullName evidence="1">C2H2-type domain-containing protein</fullName>
    </recommendedName>
</protein>
<dbReference type="EMBL" id="FNVO01000005">
    <property type="protein sequence ID" value="SEG47651.1"/>
    <property type="molecule type" value="Genomic_DNA"/>
</dbReference>
<gene>
    <name evidence="2" type="ORF">SAMN04489712_105432</name>
</gene>
<evidence type="ECO:0000259" key="1">
    <source>
        <dbReference type="PROSITE" id="PS00028"/>
    </source>
</evidence>
<evidence type="ECO:0000313" key="2">
    <source>
        <dbReference type="EMBL" id="SEG47651.1"/>
    </source>
</evidence>
<sequence length="66" mass="7496">MSLVVGHCRRAWRRAVRSYLLVCARDDAAARGLTVPDGVWICGRCHQALLELTSLREHLRVEHAFP</sequence>
<feature type="domain" description="C2H2-type" evidence="1">
    <location>
        <begin position="42"/>
        <end position="63"/>
    </location>
</feature>
<accession>A0A1H6AGM2</accession>
<keyword evidence="3" id="KW-1185">Reference proteome</keyword>
<reference evidence="3" key="1">
    <citation type="submission" date="2016-10" db="EMBL/GenBank/DDBJ databases">
        <authorList>
            <person name="Varghese N."/>
            <person name="Submissions S."/>
        </authorList>
    </citation>
    <scope>NUCLEOTIDE SEQUENCE [LARGE SCALE GENOMIC DNA]</scope>
    <source>
        <strain evidence="3">DSM 43163</strain>
    </source>
</reference>
<dbReference type="PROSITE" id="PS00028">
    <property type="entry name" value="ZINC_FINGER_C2H2_1"/>
    <property type="match status" value="1"/>
</dbReference>
<dbReference type="RefSeq" id="WP_160146992.1">
    <property type="nucleotide sequence ID" value="NZ_FNVO01000005.1"/>
</dbReference>
<dbReference type="OrthoDB" id="3481486at2"/>
<proteinExistence type="predicted"/>
<evidence type="ECO:0000313" key="3">
    <source>
        <dbReference type="Proteomes" id="UP000236723"/>
    </source>
</evidence>
<dbReference type="Proteomes" id="UP000236723">
    <property type="component" value="Unassembled WGS sequence"/>
</dbReference>